<dbReference type="InterPro" id="IPR024302">
    <property type="entry name" value="SusD-like"/>
</dbReference>
<protein>
    <recommendedName>
        <fullName evidence="2">SusD/RagB family nutrient-binding outer membrane lipoprotein</fullName>
    </recommendedName>
</protein>
<accession>A0A5J4RS00</accession>
<sequence length="627" mass="70644">MKKFTIISLLVVFPFFCTGCDDYLDVNHNIDAPDYVEGYLYLSGVIQAYQDIYYDLRAVAPMIQMMGTTGFTSFAGHYYYPTGTSADNGGQIWRTVYWNQGMNLENLINQSIAAEDWTLAGIGLTLKAFSWDMLTKLHSDLPMTDAYVPELLAHRYDYQDAIYPQIREWAYKAIEYLETPDDHVYGSRISANDWIYKGDINKWKKLAYAVLVRNLASLSNKTDFTSKYAQELIDCAGKSFQNADDDAVVSVAGGSSSAAFAMYNNFWGTARANLSRTYFQHDYAVQVMTGSVPKYDQLTGNKIPVTGNTYYPVELADAQIVCDTLKDVPGHYDPRMVVKLGTTNDPTFDNITNAESIKSYQFYGGSSTGTLGPIGSAPSYFGRNASSTIAGTVHDGKGRWIYRDDAPYILTTCAEVKFCLAEAYWKIGNKAEALAAFKEGVKADLEFTARYITPGTRGQAAGGDKITKEVFNALATEYVDGPYVNGLTQNDFTLSHIMMQKWVSLYPWGAFEAWTDMRKYHYDLAYTGEYPKKDNGWERSAVYHKWDVDPDKVYKGFYLVPAQVQNRKGTYNIDNDGSPCYRLRPRYNSEYMWNIPSLKLLKPISGTAPDYHCSIPWFAYPGDYPAN</sequence>
<dbReference type="Pfam" id="PF12741">
    <property type="entry name" value="SusD-like"/>
    <property type="match status" value="1"/>
</dbReference>
<dbReference type="SUPFAM" id="SSF48452">
    <property type="entry name" value="TPR-like"/>
    <property type="match status" value="1"/>
</dbReference>
<gene>
    <name evidence="1" type="ORF">EZS27_015926</name>
</gene>
<dbReference type="AlphaFoldDB" id="A0A5J4RS00"/>
<comment type="caution">
    <text evidence="1">The sequence shown here is derived from an EMBL/GenBank/DDBJ whole genome shotgun (WGS) entry which is preliminary data.</text>
</comment>
<evidence type="ECO:0000313" key="1">
    <source>
        <dbReference type="EMBL" id="KAA6335880.1"/>
    </source>
</evidence>
<dbReference type="Gene3D" id="1.25.40.390">
    <property type="match status" value="2"/>
</dbReference>
<reference evidence="1" key="1">
    <citation type="submission" date="2019-03" db="EMBL/GenBank/DDBJ databases">
        <title>Single cell metagenomics reveals metabolic interactions within the superorganism composed of flagellate Streblomastix strix and complex community of Bacteroidetes bacteria on its surface.</title>
        <authorList>
            <person name="Treitli S.C."/>
            <person name="Kolisko M."/>
            <person name="Husnik F."/>
            <person name="Keeling P."/>
            <person name="Hampl V."/>
        </authorList>
    </citation>
    <scope>NUCLEOTIDE SEQUENCE</scope>
    <source>
        <strain evidence="1">STM</strain>
    </source>
</reference>
<name>A0A5J4RS00_9ZZZZ</name>
<proteinExistence type="predicted"/>
<dbReference type="Pfam" id="PF12771">
    <property type="entry name" value="SusD-like_2"/>
    <property type="match status" value="1"/>
</dbReference>
<dbReference type="EMBL" id="SNRY01000849">
    <property type="protein sequence ID" value="KAA6335880.1"/>
    <property type="molecule type" value="Genomic_DNA"/>
</dbReference>
<dbReference type="InterPro" id="IPR041662">
    <property type="entry name" value="SusD-like_2"/>
</dbReference>
<evidence type="ECO:0008006" key="2">
    <source>
        <dbReference type="Google" id="ProtNLM"/>
    </source>
</evidence>
<organism evidence="1">
    <name type="scientific">termite gut metagenome</name>
    <dbReference type="NCBI Taxonomy" id="433724"/>
    <lineage>
        <taxon>unclassified sequences</taxon>
        <taxon>metagenomes</taxon>
        <taxon>organismal metagenomes</taxon>
    </lineage>
</organism>
<dbReference type="InterPro" id="IPR011990">
    <property type="entry name" value="TPR-like_helical_dom_sf"/>
</dbReference>